<dbReference type="Proteomes" id="UP000478052">
    <property type="component" value="Unassembled WGS sequence"/>
</dbReference>
<accession>A0A6G0ZAG6</accession>
<reference evidence="1 2" key="1">
    <citation type="submission" date="2019-08" db="EMBL/GenBank/DDBJ databases">
        <title>Whole genome of Aphis craccivora.</title>
        <authorList>
            <person name="Voronova N.V."/>
            <person name="Shulinski R.S."/>
            <person name="Bandarenka Y.V."/>
            <person name="Zhorov D.G."/>
            <person name="Warner D."/>
        </authorList>
    </citation>
    <scope>NUCLEOTIDE SEQUENCE [LARGE SCALE GENOMIC DNA]</scope>
    <source>
        <strain evidence="1">180601</strain>
        <tissue evidence="1">Whole Body</tissue>
    </source>
</reference>
<dbReference type="EMBL" id="VUJU01000930">
    <property type="protein sequence ID" value="KAF0767608.1"/>
    <property type="molecule type" value="Genomic_DNA"/>
</dbReference>
<sequence length="90" mass="10084">MLHTHNTIYTYINTKGNAKTSNANNIQSFQIISLWKLINTSHPISQQFIPTLTLKYNLISHPNPLVNNLETSIVFGNPLDVSNSSLSLTM</sequence>
<evidence type="ECO:0000313" key="1">
    <source>
        <dbReference type="EMBL" id="KAF0767608.1"/>
    </source>
</evidence>
<name>A0A6G0ZAG6_APHCR</name>
<proteinExistence type="predicted"/>
<protein>
    <submittedName>
        <fullName evidence="1">Uncharacterized protein</fullName>
    </submittedName>
</protein>
<keyword evidence="2" id="KW-1185">Reference proteome</keyword>
<evidence type="ECO:0000313" key="2">
    <source>
        <dbReference type="Proteomes" id="UP000478052"/>
    </source>
</evidence>
<dbReference type="AlphaFoldDB" id="A0A6G0ZAG6"/>
<organism evidence="1 2">
    <name type="scientific">Aphis craccivora</name>
    <name type="common">Cowpea aphid</name>
    <dbReference type="NCBI Taxonomy" id="307492"/>
    <lineage>
        <taxon>Eukaryota</taxon>
        <taxon>Metazoa</taxon>
        <taxon>Ecdysozoa</taxon>
        <taxon>Arthropoda</taxon>
        <taxon>Hexapoda</taxon>
        <taxon>Insecta</taxon>
        <taxon>Pterygota</taxon>
        <taxon>Neoptera</taxon>
        <taxon>Paraneoptera</taxon>
        <taxon>Hemiptera</taxon>
        <taxon>Sternorrhyncha</taxon>
        <taxon>Aphidomorpha</taxon>
        <taxon>Aphidoidea</taxon>
        <taxon>Aphididae</taxon>
        <taxon>Aphidini</taxon>
        <taxon>Aphis</taxon>
        <taxon>Aphis</taxon>
    </lineage>
</organism>
<gene>
    <name evidence="1" type="ORF">FWK35_00011825</name>
</gene>
<comment type="caution">
    <text evidence="1">The sequence shown here is derived from an EMBL/GenBank/DDBJ whole genome shotgun (WGS) entry which is preliminary data.</text>
</comment>